<proteinExistence type="predicted"/>
<dbReference type="EMBL" id="GGEC01074173">
    <property type="protein sequence ID" value="MBX54657.1"/>
    <property type="molecule type" value="Transcribed_RNA"/>
</dbReference>
<organism evidence="1">
    <name type="scientific">Rhizophora mucronata</name>
    <name type="common">Asiatic mangrove</name>
    <dbReference type="NCBI Taxonomy" id="61149"/>
    <lineage>
        <taxon>Eukaryota</taxon>
        <taxon>Viridiplantae</taxon>
        <taxon>Streptophyta</taxon>
        <taxon>Embryophyta</taxon>
        <taxon>Tracheophyta</taxon>
        <taxon>Spermatophyta</taxon>
        <taxon>Magnoliopsida</taxon>
        <taxon>eudicotyledons</taxon>
        <taxon>Gunneridae</taxon>
        <taxon>Pentapetalae</taxon>
        <taxon>rosids</taxon>
        <taxon>fabids</taxon>
        <taxon>Malpighiales</taxon>
        <taxon>Rhizophoraceae</taxon>
        <taxon>Rhizophora</taxon>
    </lineage>
</organism>
<reference evidence="1" key="1">
    <citation type="submission" date="2018-02" db="EMBL/GenBank/DDBJ databases">
        <title>Rhizophora mucronata_Transcriptome.</title>
        <authorList>
            <person name="Meera S.P."/>
            <person name="Sreeshan A."/>
            <person name="Augustine A."/>
        </authorList>
    </citation>
    <scope>NUCLEOTIDE SEQUENCE</scope>
    <source>
        <tissue evidence="1">Leaf</tissue>
    </source>
</reference>
<dbReference type="AlphaFoldDB" id="A0A2P2PIX2"/>
<sequence>MSSNFLEIQCTMPDGLVNN</sequence>
<name>A0A2P2PIX2_RHIMU</name>
<evidence type="ECO:0000313" key="1">
    <source>
        <dbReference type="EMBL" id="MBX54657.1"/>
    </source>
</evidence>
<accession>A0A2P2PIX2</accession>
<protein>
    <submittedName>
        <fullName evidence="1">Uncharacterized protein</fullName>
    </submittedName>
</protein>